<dbReference type="AlphaFoldDB" id="A0A1R3XQU4"/>
<name>A0A1R3XQU4_9BACT</name>
<dbReference type="STRING" id="1317125.SAMN05444128_3475"/>
<sequence>MNLTEPKQKASFLTRRRTSLLLLVLGIAVLSLGVYNLLQPEPGVYSHRILVMGHAGSGFFSPLNPYNPLPANSMASIVKAMEEDGADGVEVDVHVSADGVPILYHDNTLETMSEGAGIIAELPASEVVGLRYKGGVLYDLFHSEKIIPMEEMLQRFQSYTEVPYLHIDIRNQDGSRNAFYVQSVLDLLRKYDYPVEKLAFIFSDPAILHTVRELEPRAMLMLDAGEDFDLAAQQALDNKLDGVTANGKHVSREQLLRARARGLQVVLFGGKSKGSIANMLEMEPDAIQVNNVKRMRALLGSE</sequence>
<dbReference type="PROSITE" id="PS51704">
    <property type="entry name" value="GP_PDE"/>
    <property type="match status" value="1"/>
</dbReference>
<dbReference type="InterPro" id="IPR017946">
    <property type="entry name" value="PLC-like_Pdiesterase_TIM-brl"/>
</dbReference>
<dbReference type="InterPro" id="IPR030395">
    <property type="entry name" value="GP_PDE_dom"/>
</dbReference>
<dbReference type="Gene3D" id="3.20.20.190">
    <property type="entry name" value="Phosphatidylinositol (PI) phosphodiesterase"/>
    <property type="match status" value="1"/>
</dbReference>
<dbReference type="Proteomes" id="UP000187181">
    <property type="component" value="Unassembled WGS sequence"/>
</dbReference>
<reference evidence="4" key="1">
    <citation type="submission" date="2017-01" db="EMBL/GenBank/DDBJ databases">
        <authorList>
            <person name="Varghese N."/>
            <person name="Submissions S."/>
        </authorList>
    </citation>
    <scope>NUCLEOTIDE SEQUENCE [LARGE SCALE GENOMIC DNA]</scope>
    <source>
        <strain evidence="4">LP100</strain>
    </source>
</reference>
<dbReference type="OrthoDB" id="384721at2"/>
<dbReference type="CDD" id="cd08566">
    <property type="entry name" value="GDPD_AtGDE_like"/>
    <property type="match status" value="1"/>
</dbReference>
<keyword evidence="1" id="KW-1133">Transmembrane helix</keyword>
<keyword evidence="1" id="KW-0472">Membrane</keyword>
<dbReference type="EMBL" id="FTPP01000004">
    <property type="protein sequence ID" value="SIT94279.1"/>
    <property type="molecule type" value="Genomic_DNA"/>
</dbReference>
<dbReference type="Pfam" id="PF03009">
    <property type="entry name" value="GDPD"/>
    <property type="match status" value="1"/>
</dbReference>
<dbReference type="PANTHER" id="PTHR46211">
    <property type="entry name" value="GLYCEROPHOSPHORYL DIESTER PHOSPHODIESTERASE"/>
    <property type="match status" value="1"/>
</dbReference>
<evidence type="ECO:0000259" key="2">
    <source>
        <dbReference type="PROSITE" id="PS51704"/>
    </source>
</evidence>
<accession>A0A1R3XQU4</accession>
<evidence type="ECO:0000313" key="4">
    <source>
        <dbReference type="Proteomes" id="UP000187181"/>
    </source>
</evidence>
<proteinExistence type="predicted"/>
<dbReference type="GO" id="GO:0008081">
    <property type="term" value="F:phosphoric diester hydrolase activity"/>
    <property type="evidence" value="ECO:0007669"/>
    <property type="project" value="InterPro"/>
</dbReference>
<dbReference type="RefSeq" id="WP_076671477.1">
    <property type="nucleotide sequence ID" value="NZ_FTPP01000004.1"/>
</dbReference>
<feature type="transmembrane region" description="Helical" evidence="1">
    <location>
        <begin position="20"/>
        <end position="38"/>
    </location>
</feature>
<feature type="domain" description="GP-PDE" evidence="2">
    <location>
        <begin position="49"/>
        <end position="299"/>
    </location>
</feature>
<keyword evidence="4" id="KW-1185">Reference proteome</keyword>
<gene>
    <name evidence="3" type="ORF">SAMN05444128_3475</name>
</gene>
<dbReference type="PANTHER" id="PTHR46211:SF10">
    <property type="entry name" value="EXPORTED PROTEIN"/>
    <property type="match status" value="1"/>
</dbReference>
<organism evidence="3 4">
    <name type="scientific">Pontibacter indicus</name>
    <dbReference type="NCBI Taxonomy" id="1317125"/>
    <lineage>
        <taxon>Bacteria</taxon>
        <taxon>Pseudomonadati</taxon>
        <taxon>Bacteroidota</taxon>
        <taxon>Cytophagia</taxon>
        <taxon>Cytophagales</taxon>
        <taxon>Hymenobacteraceae</taxon>
        <taxon>Pontibacter</taxon>
    </lineage>
</organism>
<dbReference type="GO" id="GO:0006629">
    <property type="term" value="P:lipid metabolic process"/>
    <property type="evidence" value="ECO:0007669"/>
    <property type="project" value="InterPro"/>
</dbReference>
<dbReference type="SUPFAM" id="SSF51695">
    <property type="entry name" value="PLC-like phosphodiesterases"/>
    <property type="match status" value="1"/>
</dbReference>
<protein>
    <submittedName>
        <fullName evidence="3">Glycerophosphoryl diester phosphodiesterase</fullName>
    </submittedName>
</protein>
<evidence type="ECO:0000313" key="3">
    <source>
        <dbReference type="EMBL" id="SIT94279.1"/>
    </source>
</evidence>
<keyword evidence="1" id="KW-0812">Transmembrane</keyword>
<evidence type="ECO:0000256" key="1">
    <source>
        <dbReference type="SAM" id="Phobius"/>
    </source>
</evidence>